<dbReference type="AlphaFoldDB" id="A0A0F9Q6I9"/>
<feature type="region of interest" description="Disordered" evidence="1">
    <location>
        <begin position="11"/>
        <end position="43"/>
    </location>
</feature>
<sequence>MTNKISIKFYKGGTGSGHRGHRGRPGKRGGSLPTGTGGSQRLGDFGTVEESYAYDVAINDLNTLLGVEATGVVEEVARGTQNIRKYAIELQHAGWKLLQGQDKDTETQIWGKNDAEIELHLDTGTRFRPSTITAELLK</sequence>
<accession>A0A0F9Q6I9</accession>
<organism evidence="2">
    <name type="scientific">marine sediment metagenome</name>
    <dbReference type="NCBI Taxonomy" id="412755"/>
    <lineage>
        <taxon>unclassified sequences</taxon>
        <taxon>metagenomes</taxon>
        <taxon>ecological metagenomes</taxon>
    </lineage>
</organism>
<protein>
    <submittedName>
        <fullName evidence="2">Uncharacterized protein</fullName>
    </submittedName>
</protein>
<evidence type="ECO:0000256" key="1">
    <source>
        <dbReference type="SAM" id="MobiDB-lite"/>
    </source>
</evidence>
<dbReference type="EMBL" id="LAZR01001850">
    <property type="protein sequence ID" value="KKN38129.1"/>
    <property type="molecule type" value="Genomic_DNA"/>
</dbReference>
<reference evidence="2" key="1">
    <citation type="journal article" date="2015" name="Nature">
        <title>Complex archaea that bridge the gap between prokaryotes and eukaryotes.</title>
        <authorList>
            <person name="Spang A."/>
            <person name="Saw J.H."/>
            <person name="Jorgensen S.L."/>
            <person name="Zaremba-Niedzwiedzka K."/>
            <person name="Martijn J."/>
            <person name="Lind A.E."/>
            <person name="van Eijk R."/>
            <person name="Schleper C."/>
            <person name="Guy L."/>
            <person name="Ettema T.J."/>
        </authorList>
    </citation>
    <scope>NUCLEOTIDE SEQUENCE</scope>
</reference>
<evidence type="ECO:0000313" key="2">
    <source>
        <dbReference type="EMBL" id="KKN38129.1"/>
    </source>
</evidence>
<name>A0A0F9Q6I9_9ZZZZ</name>
<proteinExistence type="predicted"/>
<feature type="compositionally biased region" description="Basic residues" evidence="1">
    <location>
        <begin position="18"/>
        <end position="27"/>
    </location>
</feature>
<gene>
    <name evidence="2" type="ORF">LCGC14_0756510</name>
</gene>
<comment type="caution">
    <text evidence="2">The sequence shown here is derived from an EMBL/GenBank/DDBJ whole genome shotgun (WGS) entry which is preliminary data.</text>
</comment>